<dbReference type="InterPro" id="IPR004358">
    <property type="entry name" value="Sig_transdc_His_kin-like_C"/>
</dbReference>
<comment type="catalytic activity">
    <reaction evidence="1">
        <text>ATP + protein L-histidine = ADP + protein N-phospho-L-histidine.</text>
        <dbReference type="EC" id="2.7.13.3"/>
    </reaction>
</comment>
<comment type="subcellular location">
    <subcellularLocation>
        <location evidence="2">Membrane</location>
    </subcellularLocation>
</comment>
<dbReference type="Pfam" id="PF02518">
    <property type="entry name" value="HATPase_c"/>
    <property type="match status" value="1"/>
</dbReference>
<name>A0A0T9JF52_YERPU</name>
<keyword evidence="5 11" id="KW-0808">Transferase</keyword>
<keyword evidence="8" id="KW-1133">Transmembrane helix</keyword>
<evidence type="ECO:0000313" key="12">
    <source>
        <dbReference type="Proteomes" id="UP000255087"/>
    </source>
</evidence>
<evidence type="ECO:0000313" key="11">
    <source>
        <dbReference type="EMBL" id="SUP80619.1"/>
    </source>
</evidence>
<proteinExistence type="predicted"/>
<evidence type="ECO:0000256" key="4">
    <source>
        <dbReference type="ARBA" id="ARBA00022553"/>
    </source>
</evidence>
<dbReference type="GO" id="GO:0000155">
    <property type="term" value="F:phosphorelay sensor kinase activity"/>
    <property type="evidence" value="ECO:0007669"/>
    <property type="project" value="InterPro"/>
</dbReference>
<dbReference type="PROSITE" id="PS50109">
    <property type="entry name" value="HIS_KIN"/>
    <property type="match status" value="1"/>
</dbReference>
<dbReference type="EC" id="2.7.13.3" evidence="3"/>
<keyword evidence="8" id="KW-0812">Transmembrane</keyword>
<feature type="domain" description="Histidine kinase" evidence="9">
    <location>
        <begin position="179"/>
        <end position="393"/>
    </location>
</feature>
<dbReference type="InterPro" id="IPR036890">
    <property type="entry name" value="HATPase_C_sf"/>
</dbReference>
<dbReference type="PANTHER" id="PTHR45453:SF1">
    <property type="entry name" value="PHOSPHATE REGULON SENSOR PROTEIN PHOR"/>
    <property type="match status" value="1"/>
</dbReference>
<dbReference type="InterPro" id="IPR003660">
    <property type="entry name" value="HAMP_dom"/>
</dbReference>
<feature type="transmembrane region" description="Helical" evidence="8">
    <location>
        <begin position="94"/>
        <end position="115"/>
    </location>
</feature>
<evidence type="ECO:0000259" key="10">
    <source>
        <dbReference type="PROSITE" id="PS50885"/>
    </source>
</evidence>
<protein>
    <recommendedName>
        <fullName evidence="3">histidine kinase</fullName>
        <ecNumber evidence="3">2.7.13.3</ecNumber>
    </recommendedName>
</protein>
<dbReference type="SMART" id="SM00304">
    <property type="entry name" value="HAMP"/>
    <property type="match status" value="1"/>
</dbReference>
<evidence type="ECO:0000256" key="8">
    <source>
        <dbReference type="SAM" id="Phobius"/>
    </source>
</evidence>
<gene>
    <name evidence="11" type="primary">baeS_1</name>
    <name evidence="11" type="ORF">NCTC8580_00680</name>
</gene>
<dbReference type="Gene3D" id="3.30.565.10">
    <property type="entry name" value="Histidine kinase-like ATPase, C-terminal domain"/>
    <property type="match status" value="1"/>
</dbReference>
<keyword evidence="8" id="KW-0472">Membrane</keyword>
<sequence>MNRPAHQRPGTLWLWISVRIISLALIAMVVVGGGMWYRFELWNISLREAIPESVQQELALLEIAPKENQLRLRHIYGEYLYGDYFAPEVIREDMLIFMALVMLVLPLVIVGGVCVSLRLSRQLSAVAVSASEISRGNFSSRAMLVAHTPSELQHLTINFNSMAERLQRYDRELQESSAAIVHELRTPLTAAIGRLQGILDGVFPGSPAQLMVLMRQLRQLSRLTDDLHLLSLANAGQLHLRLGEFTLANLCEERLAWVSHHIEDLAMRVDLSIADHIVLLADRDRIGQLLSIVIDNALRYASAGQEMTLRADETQEELLLFVEDRGPGFPEEYLDRVCERFWRAESSRSRHIGGSGLGLSIAAAICTAHRGALTVHNRHGGGACIRISLPLPPFS</sequence>
<dbReference type="InterPro" id="IPR003661">
    <property type="entry name" value="HisK_dim/P_dom"/>
</dbReference>
<dbReference type="EMBL" id="UHJC01000001">
    <property type="protein sequence ID" value="SUP80619.1"/>
    <property type="molecule type" value="Genomic_DNA"/>
</dbReference>
<dbReference type="PANTHER" id="PTHR45453">
    <property type="entry name" value="PHOSPHATE REGULON SENSOR PROTEIN PHOR"/>
    <property type="match status" value="1"/>
</dbReference>
<dbReference type="SUPFAM" id="SSF55874">
    <property type="entry name" value="ATPase domain of HSP90 chaperone/DNA topoisomerase II/histidine kinase"/>
    <property type="match status" value="1"/>
</dbReference>
<dbReference type="AlphaFoldDB" id="A0A0T9JF52"/>
<dbReference type="CDD" id="cd00075">
    <property type="entry name" value="HATPase"/>
    <property type="match status" value="1"/>
</dbReference>
<dbReference type="GO" id="GO:0005886">
    <property type="term" value="C:plasma membrane"/>
    <property type="evidence" value="ECO:0007669"/>
    <property type="project" value="TreeGrafter"/>
</dbReference>
<dbReference type="InterPro" id="IPR050351">
    <property type="entry name" value="BphY/WalK/GraS-like"/>
</dbReference>
<dbReference type="RefSeq" id="WP_050092785.1">
    <property type="nucleotide sequence ID" value="NZ_CPWG01000011.1"/>
</dbReference>
<dbReference type="SUPFAM" id="SSF47384">
    <property type="entry name" value="Homodimeric domain of signal transducing histidine kinase"/>
    <property type="match status" value="1"/>
</dbReference>
<feature type="domain" description="HAMP" evidence="10">
    <location>
        <begin position="117"/>
        <end position="171"/>
    </location>
</feature>
<dbReference type="GO" id="GO:0004721">
    <property type="term" value="F:phosphoprotein phosphatase activity"/>
    <property type="evidence" value="ECO:0007669"/>
    <property type="project" value="TreeGrafter"/>
</dbReference>
<dbReference type="InterPro" id="IPR005467">
    <property type="entry name" value="His_kinase_dom"/>
</dbReference>
<keyword evidence="4" id="KW-0597">Phosphoprotein</keyword>
<evidence type="ECO:0000256" key="1">
    <source>
        <dbReference type="ARBA" id="ARBA00000085"/>
    </source>
</evidence>
<feature type="transmembrane region" description="Helical" evidence="8">
    <location>
        <begin position="12"/>
        <end position="37"/>
    </location>
</feature>
<dbReference type="PRINTS" id="PR00344">
    <property type="entry name" value="BCTRLSENSOR"/>
</dbReference>
<keyword evidence="7" id="KW-0902">Two-component regulatory system</keyword>
<dbReference type="PROSITE" id="PS50885">
    <property type="entry name" value="HAMP"/>
    <property type="match status" value="1"/>
</dbReference>
<dbReference type="SMART" id="SM00387">
    <property type="entry name" value="HATPase_c"/>
    <property type="match status" value="1"/>
</dbReference>
<dbReference type="Pfam" id="PF00672">
    <property type="entry name" value="HAMP"/>
    <property type="match status" value="1"/>
</dbReference>
<dbReference type="SMART" id="SM00388">
    <property type="entry name" value="HisKA"/>
    <property type="match status" value="1"/>
</dbReference>
<dbReference type="Pfam" id="PF00512">
    <property type="entry name" value="HisKA"/>
    <property type="match status" value="1"/>
</dbReference>
<dbReference type="Proteomes" id="UP000255087">
    <property type="component" value="Unassembled WGS sequence"/>
</dbReference>
<keyword evidence="6 11" id="KW-0418">Kinase</keyword>
<dbReference type="InterPro" id="IPR003594">
    <property type="entry name" value="HATPase_dom"/>
</dbReference>
<evidence type="ECO:0000256" key="3">
    <source>
        <dbReference type="ARBA" id="ARBA00012438"/>
    </source>
</evidence>
<accession>A0A0T9JF52</accession>
<dbReference type="CDD" id="cd06225">
    <property type="entry name" value="HAMP"/>
    <property type="match status" value="1"/>
</dbReference>
<evidence type="ECO:0000259" key="9">
    <source>
        <dbReference type="PROSITE" id="PS50109"/>
    </source>
</evidence>
<organism evidence="11 12">
    <name type="scientific">Yersinia pseudotuberculosis</name>
    <dbReference type="NCBI Taxonomy" id="633"/>
    <lineage>
        <taxon>Bacteria</taxon>
        <taxon>Pseudomonadati</taxon>
        <taxon>Pseudomonadota</taxon>
        <taxon>Gammaproteobacteria</taxon>
        <taxon>Enterobacterales</taxon>
        <taxon>Yersiniaceae</taxon>
        <taxon>Yersinia</taxon>
    </lineage>
</organism>
<evidence type="ECO:0000256" key="7">
    <source>
        <dbReference type="ARBA" id="ARBA00023012"/>
    </source>
</evidence>
<dbReference type="GO" id="GO:0016036">
    <property type="term" value="P:cellular response to phosphate starvation"/>
    <property type="evidence" value="ECO:0007669"/>
    <property type="project" value="TreeGrafter"/>
</dbReference>
<dbReference type="Gene3D" id="1.10.287.130">
    <property type="match status" value="1"/>
</dbReference>
<dbReference type="Gene3D" id="6.10.340.10">
    <property type="match status" value="1"/>
</dbReference>
<evidence type="ECO:0000256" key="6">
    <source>
        <dbReference type="ARBA" id="ARBA00022777"/>
    </source>
</evidence>
<dbReference type="CDD" id="cd00082">
    <property type="entry name" value="HisKA"/>
    <property type="match status" value="1"/>
</dbReference>
<dbReference type="InterPro" id="IPR036097">
    <property type="entry name" value="HisK_dim/P_sf"/>
</dbReference>
<evidence type="ECO:0000256" key="2">
    <source>
        <dbReference type="ARBA" id="ARBA00004370"/>
    </source>
</evidence>
<reference evidence="11 12" key="1">
    <citation type="submission" date="2018-06" db="EMBL/GenBank/DDBJ databases">
        <authorList>
            <consortium name="Pathogen Informatics"/>
            <person name="Doyle S."/>
        </authorList>
    </citation>
    <scope>NUCLEOTIDE SEQUENCE [LARGE SCALE GENOMIC DNA]</scope>
    <source>
        <strain evidence="11 12">NCTC8580</strain>
    </source>
</reference>
<evidence type="ECO:0000256" key="5">
    <source>
        <dbReference type="ARBA" id="ARBA00022679"/>
    </source>
</evidence>